<protein>
    <submittedName>
        <fullName evidence="1">Selenium-dependent hydroxylase accessory protein YqeC</fullName>
    </submittedName>
</protein>
<organism evidence="1 2">
    <name type="scientific">Candidatus Fimimorpha faecalis</name>
    <dbReference type="NCBI Taxonomy" id="2840824"/>
    <lineage>
        <taxon>Bacteria</taxon>
        <taxon>Bacillati</taxon>
        <taxon>Bacillota</taxon>
        <taxon>Clostridia</taxon>
        <taxon>Eubacteriales</taxon>
        <taxon>Candidatus Fimimorpha</taxon>
    </lineage>
</organism>
<comment type="caution">
    <text evidence="1">The sequence shown here is derived from an EMBL/GenBank/DDBJ whole genome shotgun (WGS) entry which is preliminary data.</text>
</comment>
<sequence length="235" mass="26117">MAALYTVQGGKIQKYRSYFEAFRLNVVDNIQIAAIGSGGKSTILSEIAKEYIKANRTVISTTTTHIWKPDRGVFEEDIQKVKESLKKNPFVIVGNHLDNTQKLSGISLEFLAQLKKTANCVLVEADGSRQLPLKVPNEREPVIPPNTELILAVAGISALGKPICEVVHRPELAVTVLHKSITDTVDIVDIALLLNYQKNRSRAIPVLNQVDTETDWEAAYKIAKLLPYCVIRSHF</sequence>
<evidence type="ECO:0000313" key="2">
    <source>
        <dbReference type="Proteomes" id="UP000824201"/>
    </source>
</evidence>
<dbReference type="EMBL" id="DVHN01000060">
    <property type="protein sequence ID" value="HIR88388.1"/>
    <property type="molecule type" value="Genomic_DNA"/>
</dbReference>
<dbReference type="NCBIfam" id="TIGR03172">
    <property type="entry name" value="selenium cofactor biosynthesis protein YqeC"/>
    <property type="match status" value="1"/>
</dbReference>
<dbReference type="AlphaFoldDB" id="A0A9D1EEA9"/>
<name>A0A9D1EEA9_9FIRM</name>
<dbReference type="InterPro" id="IPR017587">
    <property type="entry name" value="YqeC"/>
</dbReference>
<gene>
    <name evidence="1" type="primary">yqeC</name>
    <name evidence="1" type="ORF">IAC96_05495</name>
</gene>
<reference evidence="1" key="1">
    <citation type="submission" date="2020-10" db="EMBL/GenBank/DDBJ databases">
        <authorList>
            <person name="Gilroy R."/>
        </authorList>
    </citation>
    <scope>NUCLEOTIDE SEQUENCE</scope>
    <source>
        <strain evidence="1">ChiW13-3771</strain>
    </source>
</reference>
<reference evidence="1" key="2">
    <citation type="journal article" date="2021" name="PeerJ">
        <title>Extensive microbial diversity within the chicken gut microbiome revealed by metagenomics and culture.</title>
        <authorList>
            <person name="Gilroy R."/>
            <person name="Ravi A."/>
            <person name="Getino M."/>
            <person name="Pursley I."/>
            <person name="Horton D.L."/>
            <person name="Alikhan N.F."/>
            <person name="Baker D."/>
            <person name="Gharbi K."/>
            <person name="Hall N."/>
            <person name="Watson M."/>
            <person name="Adriaenssens E.M."/>
            <person name="Foster-Nyarko E."/>
            <person name="Jarju S."/>
            <person name="Secka A."/>
            <person name="Antonio M."/>
            <person name="Oren A."/>
            <person name="Chaudhuri R.R."/>
            <person name="La Ragione R."/>
            <person name="Hildebrand F."/>
            <person name="Pallen M.J."/>
        </authorList>
    </citation>
    <scope>NUCLEOTIDE SEQUENCE</scope>
    <source>
        <strain evidence="1">ChiW13-3771</strain>
    </source>
</reference>
<evidence type="ECO:0000313" key="1">
    <source>
        <dbReference type="EMBL" id="HIR88388.1"/>
    </source>
</evidence>
<accession>A0A9D1EEA9</accession>
<dbReference type="Proteomes" id="UP000824201">
    <property type="component" value="Unassembled WGS sequence"/>
</dbReference>
<dbReference type="Pfam" id="PF19842">
    <property type="entry name" value="YqeC"/>
    <property type="match status" value="1"/>
</dbReference>
<proteinExistence type="predicted"/>